<dbReference type="AlphaFoldDB" id="A0A8H7RBY1"/>
<dbReference type="Proteomes" id="UP000603453">
    <property type="component" value="Unassembled WGS sequence"/>
</dbReference>
<evidence type="ECO:0000313" key="2">
    <source>
        <dbReference type="EMBL" id="KAG2206806.1"/>
    </source>
</evidence>
<dbReference type="InterPro" id="IPR057394">
    <property type="entry name" value="PIGBOS1"/>
</dbReference>
<dbReference type="Pfam" id="PF23670">
    <property type="entry name" value="PIGBOS1"/>
    <property type="match status" value="1"/>
</dbReference>
<evidence type="ECO:0000256" key="1">
    <source>
        <dbReference type="SAM" id="MobiDB-lite"/>
    </source>
</evidence>
<evidence type="ECO:0000313" key="3">
    <source>
        <dbReference type="Proteomes" id="UP000603453"/>
    </source>
</evidence>
<accession>A0A8H7RBY1</accession>
<dbReference type="OrthoDB" id="4093673at2759"/>
<gene>
    <name evidence="2" type="ORF">INT47_007562</name>
</gene>
<reference evidence="2" key="1">
    <citation type="submission" date="2020-12" db="EMBL/GenBank/DDBJ databases">
        <title>Metabolic potential, ecology and presence of endohyphal bacteria is reflected in genomic diversity of Mucoromycotina.</title>
        <authorList>
            <person name="Muszewska A."/>
            <person name="Okrasinska A."/>
            <person name="Steczkiewicz K."/>
            <person name="Drgas O."/>
            <person name="Orlowska M."/>
            <person name="Perlinska-Lenart U."/>
            <person name="Aleksandrzak-Piekarczyk T."/>
            <person name="Szatraj K."/>
            <person name="Zielenkiewicz U."/>
            <person name="Pilsyk S."/>
            <person name="Malc E."/>
            <person name="Mieczkowski P."/>
            <person name="Kruszewska J.S."/>
            <person name="Biernat P."/>
            <person name="Pawlowska J."/>
        </authorList>
    </citation>
    <scope>NUCLEOTIDE SEQUENCE</scope>
    <source>
        <strain evidence="2">WA0000017839</strain>
    </source>
</reference>
<keyword evidence="3" id="KW-1185">Reference proteome</keyword>
<feature type="compositionally biased region" description="Polar residues" evidence="1">
    <location>
        <begin position="49"/>
        <end position="61"/>
    </location>
</feature>
<sequence length="61" mass="6755">MFSSKLTQMALAVGVGIGTGVYIFKPLLQEYEQETHGTWVRPGDEVKLQKNTTPTETRPSS</sequence>
<proteinExistence type="predicted"/>
<organism evidence="2 3">
    <name type="scientific">Mucor saturninus</name>
    <dbReference type="NCBI Taxonomy" id="64648"/>
    <lineage>
        <taxon>Eukaryota</taxon>
        <taxon>Fungi</taxon>
        <taxon>Fungi incertae sedis</taxon>
        <taxon>Mucoromycota</taxon>
        <taxon>Mucoromycotina</taxon>
        <taxon>Mucoromycetes</taxon>
        <taxon>Mucorales</taxon>
        <taxon>Mucorineae</taxon>
        <taxon>Mucoraceae</taxon>
        <taxon>Mucor</taxon>
    </lineage>
</organism>
<comment type="caution">
    <text evidence="2">The sequence shown here is derived from an EMBL/GenBank/DDBJ whole genome shotgun (WGS) entry which is preliminary data.</text>
</comment>
<feature type="region of interest" description="Disordered" evidence="1">
    <location>
        <begin position="42"/>
        <end position="61"/>
    </location>
</feature>
<protein>
    <submittedName>
        <fullName evidence="2">Uncharacterized protein</fullName>
    </submittedName>
</protein>
<name>A0A8H7RBY1_9FUNG</name>
<dbReference type="EMBL" id="JAEPRD010000028">
    <property type="protein sequence ID" value="KAG2206806.1"/>
    <property type="molecule type" value="Genomic_DNA"/>
</dbReference>